<organism evidence="4 5">
    <name type="scientific">Giardia duodenalis assemblage B</name>
    <dbReference type="NCBI Taxonomy" id="1394984"/>
    <lineage>
        <taxon>Eukaryota</taxon>
        <taxon>Metamonada</taxon>
        <taxon>Diplomonadida</taxon>
        <taxon>Hexamitidae</taxon>
        <taxon>Giardiinae</taxon>
        <taxon>Giardia</taxon>
    </lineage>
</organism>
<evidence type="ECO:0000313" key="5">
    <source>
        <dbReference type="Proteomes" id="UP000070089"/>
    </source>
</evidence>
<dbReference type="PANTHER" id="PTHR24120:SF4">
    <property type="entry name" value="GH07239P"/>
    <property type="match status" value="1"/>
</dbReference>
<evidence type="ECO:0000256" key="1">
    <source>
        <dbReference type="PROSITE-ProRule" id="PRU00023"/>
    </source>
</evidence>
<dbReference type="PROSITE" id="PS50011">
    <property type="entry name" value="PROTEIN_KINASE_DOM"/>
    <property type="match status" value="1"/>
</dbReference>
<feature type="repeat" description="ANK" evidence="1">
    <location>
        <begin position="993"/>
        <end position="1025"/>
    </location>
</feature>
<dbReference type="InterPro" id="IPR000719">
    <property type="entry name" value="Prot_kinase_dom"/>
</dbReference>
<dbReference type="Proteomes" id="UP000070089">
    <property type="component" value="Unassembled WGS sequence"/>
</dbReference>
<sequence length="1110" mass="123597">MSAHHISSRYHVLEPYYTEPHIQVSLAKNKETGELVDYHNICYEKLLVHPQEPDFTAIERYMQLRHPCLLNILDVYHNKPARKVVVITERSPSHELADLITTYKSSNTPIPEEQIWALLYSVCAGLSYCHSNSKHNCPKVPKLVHRHVSSFSILIGENTSMLTKLRFPDLFTLLDIRSISESPTSRLVYMAPEILRREKYSDKADIWSLGCVAYELCTLSLFTKIPSSEIIRQSLDGSGKYISLPNYSTSLETLVNKMLAFNERERISSHEILLWPEMQTVATLASGIPARTNSQLMATIRGNAKSGDDLRQSTTDLLNKLNATYGRTSMTQSTKPVMSKEMQDARDRYIGDPTTRPLSASLTGGQEFNHAVPNISWKSALMRSGQLGNSMTASALNSPGMIPANQGPDPIAKSFVDFTGTKSMTASQINAADYSAIVANAARMGGDSMVMKDDVTSQILQSRRITEPINDRLATQKYTKKTTDMEEVAPVVVNEIMSDFLTMRYGVQVDKEHLVDRIFNVVPGKIVNADKADLDPEDPEVQRDIRRHSPNDIVDLLMMKKELDERLEPYAYRLNNSSESRARELYKQSREKESYDPNLTGDYTLRANECDTQEQLETASSITPDSKRKRSKSSGKTKQPRGRAKSRQKSAACCNAKLQDDGYGEEGLEIYNAYTDPRASQVINGTVSTLGNTVITRPNAEGDKLEEIRILDDEQMRTEEELRNQERIENDIEMTIRTHNDMLANDSTPLMVAASADNVDQVRFLLPMHGGETTTKGITALMMAASAGHVRSVKLLIPKEGRMQDREGMTALMYAAHFGKLEAAKELVEAEHNKVNSAGLTALMIAAEFGNVDIVNFLKTYESKKFSASQETAMMRAAKLGHVDIVKELLEFESKMQNKDGYTALMIAIQCGNSKIAALLANSEAGVATSSGWTALMSCAANSNVEAARILVDHEANMRDKYDETALMKAAKSGAVNVARILLPVEACQTRYDGKTALMCAAEAGHVPVVSLLLPKEGRMKRTDGTTALMCAAQSNCIDVIRLLLPSEKRMQKLDGETALIRAIRWSRPEAVRELVKDEYDLNLYDDRTVLDVAKQAGNRDITEIIFSYV</sequence>
<accession>A0A132NTX8</accession>
<gene>
    <name evidence="4" type="ORF">QR46_2458</name>
</gene>
<dbReference type="PROSITE" id="PS50297">
    <property type="entry name" value="ANK_REP_REGION"/>
    <property type="match status" value="1"/>
</dbReference>
<keyword evidence="4" id="KW-0808">Transferase</keyword>
<dbReference type="InterPro" id="IPR002110">
    <property type="entry name" value="Ankyrin_rpt"/>
</dbReference>
<evidence type="ECO:0000259" key="3">
    <source>
        <dbReference type="PROSITE" id="PS50011"/>
    </source>
</evidence>
<dbReference type="SMART" id="SM00248">
    <property type="entry name" value="ANK"/>
    <property type="match status" value="11"/>
</dbReference>
<feature type="compositionally biased region" description="Polar residues" evidence="2">
    <location>
        <begin position="613"/>
        <end position="624"/>
    </location>
</feature>
<evidence type="ECO:0000256" key="2">
    <source>
        <dbReference type="SAM" id="MobiDB-lite"/>
    </source>
</evidence>
<keyword evidence="4" id="KW-0418">Kinase</keyword>
<evidence type="ECO:0000313" key="4">
    <source>
        <dbReference type="EMBL" id="KWX13534.1"/>
    </source>
</evidence>
<feature type="compositionally biased region" description="Basic residues" evidence="2">
    <location>
        <begin position="627"/>
        <end position="648"/>
    </location>
</feature>
<feature type="compositionally biased region" description="Basic and acidic residues" evidence="2">
    <location>
        <begin position="580"/>
        <end position="595"/>
    </location>
</feature>
<reference evidence="4 5" key="1">
    <citation type="journal article" date="2015" name="Mol. Biochem. Parasitol.">
        <title>Identification of polymorphic genes for use in assemblage B genotyping assays through comparative genomics of multiple assemblage B Giardia duodenalis isolates.</title>
        <authorList>
            <person name="Wielinga C."/>
            <person name="Thompson R.C."/>
            <person name="Monis P."/>
            <person name="Ryan U."/>
        </authorList>
    </citation>
    <scope>NUCLEOTIDE SEQUENCE [LARGE SCALE GENOMIC DNA]</scope>
    <source>
        <strain evidence="4 5">BAH15c1</strain>
    </source>
</reference>
<dbReference type="PROSITE" id="PS50088">
    <property type="entry name" value="ANK_REPEAT"/>
    <property type="match status" value="1"/>
</dbReference>
<keyword evidence="4" id="KW-0723">Serine/threonine-protein kinase</keyword>
<dbReference type="EMBL" id="JXTI01000065">
    <property type="protein sequence ID" value="KWX13534.1"/>
    <property type="molecule type" value="Genomic_DNA"/>
</dbReference>
<dbReference type="Pfam" id="PF00069">
    <property type="entry name" value="Pkinase"/>
    <property type="match status" value="1"/>
</dbReference>
<dbReference type="GO" id="GO:0004674">
    <property type="term" value="F:protein serine/threonine kinase activity"/>
    <property type="evidence" value="ECO:0007669"/>
    <property type="project" value="UniProtKB-KW"/>
</dbReference>
<dbReference type="InterPro" id="IPR036770">
    <property type="entry name" value="Ankyrin_rpt-contain_sf"/>
</dbReference>
<dbReference type="AlphaFoldDB" id="A0A132NTX8"/>
<dbReference type="Gene3D" id="1.25.40.20">
    <property type="entry name" value="Ankyrin repeat-containing domain"/>
    <property type="match status" value="4"/>
</dbReference>
<feature type="domain" description="Protein kinase" evidence="3">
    <location>
        <begin position="1"/>
        <end position="278"/>
    </location>
</feature>
<dbReference type="SUPFAM" id="SSF56112">
    <property type="entry name" value="Protein kinase-like (PK-like)"/>
    <property type="match status" value="1"/>
</dbReference>
<dbReference type="PANTHER" id="PTHR24120">
    <property type="entry name" value="GH07239P"/>
    <property type="match status" value="1"/>
</dbReference>
<feature type="region of interest" description="Disordered" evidence="2">
    <location>
        <begin position="580"/>
        <end position="653"/>
    </location>
</feature>
<dbReference type="OrthoDB" id="20872at2759"/>
<protein>
    <submittedName>
        <fullName evidence="4">Kinase/ NEK / Serine/threonine protein kinase</fullName>
    </submittedName>
</protein>
<dbReference type="VEuPathDB" id="GiardiaDB:QR46_2458"/>
<dbReference type="SUPFAM" id="SSF48403">
    <property type="entry name" value="Ankyrin repeat"/>
    <property type="match status" value="1"/>
</dbReference>
<keyword evidence="1" id="KW-0040">ANK repeat</keyword>
<dbReference type="Gene3D" id="1.10.510.10">
    <property type="entry name" value="Transferase(Phosphotransferase) domain 1"/>
    <property type="match status" value="1"/>
</dbReference>
<dbReference type="InterPro" id="IPR011009">
    <property type="entry name" value="Kinase-like_dom_sf"/>
</dbReference>
<name>A0A132NTX8_GIAIN</name>
<dbReference type="Gene3D" id="3.30.200.20">
    <property type="entry name" value="Phosphorylase Kinase, domain 1"/>
    <property type="match status" value="1"/>
</dbReference>
<dbReference type="GO" id="GO:0005524">
    <property type="term" value="F:ATP binding"/>
    <property type="evidence" value="ECO:0007669"/>
    <property type="project" value="InterPro"/>
</dbReference>
<comment type="caution">
    <text evidence="4">The sequence shown here is derived from an EMBL/GenBank/DDBJ whole genome shotgun (WGS) entry which is preliminary data.</text>
</comment>
<proteinExistence type="predicted"/>
<dbReference type="Pfam" id="PF12796">
    <property type="entry name" value="Ank_2"/>
    <property type="match status" value="4"/>
</dbReference>